<feature type="region of interest" description="Disordered" evidence="1">
    <location>
        <begin position="55"/>
        <end position="75"/>
    </location>
</feature>
<sequence length="343" mass="37349">MPFTTSILKPAHTCVHPSTSFQPPLFKFNPKHAIPHTKTLLPPSPLNSIPIITTQNSNKRHSNSPPTLFTSSSPQTPITPPPTLAFFFFFFFFFSLHISINSFPFVSIATNASLSFEPKTKSGLPSNTPPSTSLLNSPFHILQTNLNNTLHTFTYQSNVDTICPIYIGFPPSTPPNSLLFNNNKHCLSISGLLTTTIIFLTNLPTNASHTSRTFSPFPSSSTSPSSTALNQTFTLSLFTPLNTFFQPDIFNQLSTSTLPISPSTRPSFNIFQFSFFFSNISLSNLPLHLSPTSSSSPSSPSSSSSSSSSSSLSSSSTATPLLTSNPTFQLLNLKNLWNFTPPL</sequence>
<dbReference type="Proteomes" id="UP000767238">
    <property type="component" value="Unassembled WGS sequence"/>
</dbReference>
<comment type="caution">
    <text evidence="3">The sequence shown here is derived from an EMBL/GenBank/DDBJ whole genome shotgun (WGS) entry which is preliminary data.</text>
</comment>
<organism evidence="3 4">
    <name type="scientific">Aureobasidium melanogenum</name>
    <name type="common">Aureobasidium pullulans var. melanogenum</name>
    <dbReference type="NCBI Taxonomy" id="46634"/>
    <lineage>
        <taxon>Eukaryota</taxon>
        <taxon>Fungi</taxon>
        <taxon>Dikarya</taxon>
        <taxon>Ascomycota</taxon>
        <taxon>Pezizomycotina</taxon>
        <taxon>Dothideomycetes</taxon>
        <taxon>Dothideomycetidae</taxon>
        <taxon>Dothideales</taxon>
        <taxon>Saccotheciaceae</taxon>
        <taxon>Aureobasidium</taxon>
    </lineage>
</organism>
<keyword evidence="2" id="KW-1133">Transmembrane helix</keyword>
<feature type="transmembrane region" description="Helical" evidence="2">
    <location>
        <begin position="84"/>
        <end position="106"/>
    </location>
</feature>
<dbReference type="EMBL" id="JAHFYH010000221">
    <property type="protein sequence ID" value="KAH0209695.1"/>
    <property type="molecule type" value="Genomic_DNA"/>
</dbReference>
<name>A0A9P8G953_AURME</name>
<evidence type="ECO:0000256" key="2">
    <source>
        <dbReference type="SAM" id="Phobius"/>
    </source>
</evidence>
<keyword evidence="2" id="KW-0472">Membrane</keyword>
<feature type="non-terminal residue" evidence="3">
    <location>
        <position position="1"/>
    </location>
</feature>
<evidence type="ECO:0000256" key="1">
    <source>
        <dbReference type="SAM" id="MobiDB-lite"/>
    </source>
</evidence>
<evidence type="ECO:0000313" key="3">
    <source>
        <dbReference type="EMBL" id="KAH0209695.1"/>
    </source>
</evidence>
<feature type="region of interest" description="Disordered" evidence="1">
    <location>
        <begin position="293"/>
        <end position="319"/>
    </location>
</feature>
<reference evidence="3" key="1">
    <citation type="journal article" date="2021" name="J Fungi (Basel)">
        <title>Virulence traits and population genomics of the black yeast Aureobasidium melanogenum.</title>
        <authorList>
            <person name="Cernosa A."/>
            <person name="Sun X."/>
            <person name="Gostincar C."/>
            <person name="Fang C."/>
            <person name="Gunde-Cimerman N."/>
            <person name="Song Z."/>
        </authorList>
    </citation>
    <scope>NUCLEOTIDE SEQUENCE</scope>
    <source>
        <strain evidence="3">EXF-8016</strain>
    </source>
</reference>
<accession>A0A9P8G953</accession>
<evidence type="ECO:0000313" key="4">
    <source>
        <dbReference type="Proteomes" id="UP000767238"/>
    </source>
</evidence>
<protein>
    <submittedName>
        <fullName evidence="3">Uncharacterized protein</fullName>
    </submittedName>
</protein>
<dbReference type="AlphaFoldDB" id="A0A9P8G953"/>
<proteinExistence type="predicted"/>
<keyword evidence="2" id="KW-0812">Transmembrane</keyword>
<reference evidence="3" key="2">
    <citation type="submission" date="2021-08" db="EMBL/GenBank/DDBJ databases">
        <authorList>
            <person name="Gostincar C."/>
            <person name="Sun X."/>
            <person name="Song Z."/>
            <person name="Gunde-Cimerman N."/>
        </authorList>
    </citation>
    <scope>NUCLEOTIDE SEQUENCE</scope>
    <source>
        <strain evidence="3">EXF-8016</strain>
    </source>
</reference>
<gene>
    <name evidence="3" type="ORF">KCV03_g10272</name>
</gene>